<evidence type="ECO:0000259" key="1">
    <source>
        <dbReference type="Pfam" id="PF01863"/>
    </source>
</evidence>
<organism evidence="2 3">
    <name type="scientific">Methylophaga thalassica</name>
    <dbReference type="NCBI Taxonomy" id="40223"/>
    <lineage>
        <taxon>Bacteria</taxon>
        <taxon>Pseudomonadati</taxon>
        <taxon>Pseudomonadota</taxon>
        <taxon>Gammaproteobacteria</taxon>
        <taxon>Thiotrichales</taxon>
        <taxon>Piscirickettsiaceae</taxon>
        <taxon>Methylophaga</taxon>
    </lineage>
</organism>
<reference evidence="2" key="1">
    <citation type="journal article" date="2014" name="Int. J. Syst. Evol. Microbiol.">
        <title>Complete genome of a new Firmicutes species belonging to the dominant human colonic microbiota ('Ruminococcus bicirculans') reveals two chromosomes and a selective capacity to utilize plant glucans.</title>
        <authorList>
            <consortium name="NISC Comparative Sequencing Program"/>
            <person name="Wegmann U."/>
            <person name="Louis P."/>
            <person name="Goesmann A."/>
            <person name="Henrissat B."/>
            <person name="Duncan S.H."/>
            <person name="Flint H.J."/>
        </authorList>
    </citation>
    <scope>NUCLEOTIDE SEQUENCE</scope>
    <source>
        <strain evidence="2">NBRC 102424</strain>
    </source>
</reference>
<comment type="caution">
    <text evidence="2">The sequence shown here is derived from an EMBL/GenBank/DDBJ whole genome shotgun (WGS) entry which is preliminary data.</text>
</comment>
<evidence type="ECO:0000313" key="2">
    <source>
        <dbReference type="EMBL" id="GLP99073.1"/>
    </source>
</evidence>
<dbReference type="Proteomes" id="UP001161423">
    <property type="component" value="Unassembled WGS sequence"/>
</dbReference>
<feature type="domain" description="YgjP-like metallopeptidase" evidence="1">
    <location>
        <begin position="67"/>
        <end position="168"/>
    </location>
</feature>
<dbReference type="Gene3D" id="3.30.2010.10">
    <property type="entry name" value="Metalloproteases ('zincins'), catalytic domain"/>
    <property type="match status" value="1"/>
</dbReference>
<proteinExistence type="predicted"/>
<protein>
    <recommendedName>
        <fullName evidence="1">YgjP-like metallopeptidase domain-containing protein</fullName>
    </recommendedName>
</protein>
<gene>
    <name evidence="2" type="ORF">GCM10007891_09270</name>
</gene>
<dbReference type="Pfam" id="PF01863">
    <property type="entry name" value="YgjP-like"/>
    <property type="match status" value="1"/>
</dbReference>
<accession>A0ABQ5TSW5</accession>
<sequence>MKTQSRLSEKQKAENKAITMSALKYLSGYPAPVLDQVSAAISAKTLGQFLLKKYPDTHDIKTNKTLYAYVMDMKNQNLRQSSPLSKVIYDDKLDVLHNALGLHSYVSRVQGSKLKAKNEMRIGSVFKTAPIEFLNMIVVHELAHLKEKDHNKAFYKLCTHMQPDYHQLEFDVRLYLTHLEIFGELY</sequence>
<dbReference type="PANTHER" id="PTHR30399:SF1">
    <property type="entry name" value="UTP PYROPHOSPHATASE"/>
    <property type="match status" value="1"/>
</dbReference>
<dbReference type="InterPro" id="IPR053136">
    <property type="entry name" value="UTP_pyrophosphatase-like"/>
</dbReference>
<dbReference type="PANTHER" id="PTHR30399">
    <property type="entry name" value="UNCHARACTERIZED PROTEIN YGJP"/>
    <property type="match status" value="1"/>
</dbReference>
<name>A0ABQ5TSW5_9GAMM</name>
<dbReference type="RefSeq" id="WP_284722588.1">
    <property type="nucleotide sequence ID" value="NZ_BSND01000003.1"/>
</dbReference>
<dbReference type="InterPro" id="IPR002725">
    <property type="entry name" value="YgjP-like_metallopeptidase"/>
</dbReference>
<evidence type="ECO:0000313" key="3">
    <source>
        <dbReference type="Proteomes" id="UP001161423"/>
    </source>
</evidence>
<reference evidence="2" key="2">
    <citation type="submission" date="2023-01" db="EMBL/GenBank/DDBJ databases">
        <title>Draft genome sequence of Methylophaga thalassica strain NBRC 102424.</title>
        <authorList>
            <person name="Sun Q."/>
            <person name="Mori K."/>
        </authorList>
    </citation>
    <scope>NUCLEOTIDE SEQUENCE</scope>
    <source>
        <strain evidence="2">NBRC 102424</strain>
    </source>
</reference>
<keyword evidence="3" id="KW-1185">Reference proteome</keyword>
<dbReference type="EMBL" id="BSND01000003">
    <property type="protein sequence ID" value="GLP99073.1"/>
    <property type="molecule type" value="Genomic_DNA"/>
</dbReference>
<dbReference type="CDD" id="cd07344">
    <property type="entry name" value="M48_yhfN_like"/>
    <property type="match status" value="1"/>
</dbReference>